<accession>A0A5J4WL48</accession>
<organism evidence="3 4">
    <name type="scientific">Streblomastix strix</name>
    <dbReference type="NCBI Taxonomy" id="222440"/>
    <lineage>
        <taxon>Eukaryota</taxon>
        <taxon>Metamonada</taxon>
        <taxon>Preaxostyla</taxon>
        <taxon>Oxymonadida</taxon>
        <taxon>Streblomastigidae</taxon>
        <taxon>Streblomastix</taxon>
    </lineage>
</organism>
<comment type="caution">
    <text evidence="3">The sequence shown here is derived from an EMBL/GenBank/DDBJ whole genome shotgun (WGS) entry which is preliminary data.</text>
</comment>
<feature type="coiled-coil region" evidence="1">
    <location>
        <begin position="2"/>
        <end position="29"/>
    </location>
</feature>
<keyword evidence="1" id="KW-0175">Coiled coil</keyword>
<gene>
    <name evidence="3" type="ORF">EZS28_009193</name>
</gene>
<protein>
    <submittedName>
        <fullName evidence="3">Uncharacterized protein</fullName>
    </submittedName>
</protein>
<evidence type="ECO:0000313" key="3">
    <source>
        <dbReference type="EMBL" id="KAA6395282.1"/>
    </source>
</evidence>
<feature type="region of interest" description="Disordered" evidence="2">
    <location>
        <begin position="80"/>
        <end position="114"/>
    </location>
</feature>
<reference evidence="3 4" key="1">
    <citation type="submission" date="2019-03" db="EMBL/GenBank/DDBJ databases">
        <title>Single cell metagenomics reveals metabolic interactions within the superorganism composed of flagellate Streblomastix strix and complex community of Bacteroidetes bacteria on its surface.</title>
        <authorList>
            <person name="Treitli S.C."/>
            <person name="Kolisko M."/>
            <person name="Husnik F."/>
            <person name="Keeling P."/>
            <person name="Hampl V."/>
        </authorList>
    </citation>
    <scope>NUCLEOTIDE SEQUENCE [LARGE SCALE GENOMIC DNA]</scope>
    <source>
        <strain evidence="3">ST1C</strain>
    </source>
</reference>
<evidence type="ECO:0000256" key="2">
    <source>
        <dbReference type="SAM" id="MobiDB-lite"/>
    </source>
</evidence>
<proteinExistence type="predicted"/>
<evidence type="ECO:0000313" key="4">
    <source>
        <dbReference type="Proteomes" id="UP000324800"/>
    </source>
</evidence>
<evidence type="ECO:0000256" key="1">
    <source>
        <dbReference type="SAM" id="Coils"/>
    </source>
</evidence>
<feature type="compositionally biased region" description="Low complexity" evidence="2">
    <location>
        <begin position="97"/>
        <end position="114"/>
    </location>
</feature>
<sequence>MFKTEQEEKRRKQEVLNFIENQIIREQEESRRDIDLFEVRSGIKDFQKPKYDSQILESLKELDRLGIRREKPPDFEFTVYDIEKSKSKQTKNPQNQASLRPSSAISSSSAYSGFSSFSATSAISEYIQ</sequence>
<dbReference type="Proteomes" id="UP000324800">
    <property type="component" value="Unassembled WGS sequence"/>
</dbReference>
<name>A0A5J4WL48_9EUKA</name>
<dbReference type="OrthoDB" id="10681790at2759"/>
<dbReference type="AlphaFoldDB" id="A0A5J4WL48"/>
<dbReference type="EMBL" id="SNRW01001725">
    <property type="protein sequence ID" value="KAA6395282.1"/>
    <property type="molecule type" value="Genomic_DNA"/>
</dbReference>